<sequence length="173" mass="18079">MKQPADVSAVHEAKATASARCEPVPRRALNHAAVRWFVVAAMLGLGASACALDAEKLSLSDTNPRFIQGNYAIPDAANQAMLEGTLLVGTDGCLVVTDSEGRTVVPAFPLETVVVDGGTPGIAIADREFPFGQKAAFAGGYTDLEPAERSLVAPCADANEIFYIQGLIEAFSN</sequence>
<dbReference type="AlphaFoldDB" id="A0A5B0ECM3"/>
<protein>
    <submittedName>
        <fullName evidence="1">Uncharacterized protein</fullName>
    </submittedName>
</protein>
<name>A0A5B0ECM3_9MICC</name>
<dbReference type="Proteomes" id="UP000323856">
    <property type="component" value="Unassembled WGS sequence"/>
</dbReference>
<evidence type="ECO:0000313" key="2">
    <source>
        <dbReference type="Proteomes" id="UP000323856"/>
    </source>
</evidence>
<comment type="caution">
    <text evidence="1">The sequence shown here is derived from an EMBL/GenBank/DDBJ whole genome shotgun (WGS) entry which is preliminary data.</text>
</comment>
<accession>A0A5B0ECM3</accession>
<dbReference type="EMBL" id="VOBL01000009">
    <property type="protein sequence ID" value="KAA0976488.1"/>
    <property type="molecule type" value="Genomic_DNA"/>
</dbReference>
<dbReference type="RefSeq" id="WP_149619594.1">
    <property type="nucleotide sequence ID" value="NZ_VOBL01000009.1"/>
</dbReference>
<proteinExistence type="predicted"/>
<reference evidence="1 2" key="1">
    <citation type="submission" date="2019-07" db="EMBL/GenBank/DDBJ databases">
        <title>Analysis of the biochemical properties, biological activity and biotechnological potential of siderophores and biosurfactants produced by Antarctic psychrotolerant bacteria.</title>
        <authorList>
            <person name="Styczynski M."/>
            <person name="Krucon T."/>
            <person name="Decewicz P."/>
            <person name="Dziewit L."/>
        </authorList>
    </citation>
    <scope>NUCLEOTIDE SEQUENCE [LARGE SCALE GENOMIC DNA]</scope>
    <source>
        <strain evidence="1 2">ANT_H27</strain>
    </source>
</reference>
<evidence type="ECO:0000313" key="1">
    <source>
        <dbReference type="EMBL" id="KAA0976488.1"/>
    </source>
</evidence>
<gene>
    <name evidence="1" type="ORF">FQ154_09965</name>
</gene>
<organism evidence="1 2">
    <name type="scientific">Paeniglutamicibacter gangotriensis</name>
    <dbReference type="NCBI Taxonomy" id="254787"/>
    <lineage>
        <taxon>Bacteria</taxon>
        <taxon>Bacillati</taxon>
        <taxon>Actinomycetota</taxon>
        <taxon>Actinomycetes</taxon>
        <taxon>Micrococcales</taxon>
        <taxon>Micrococcaceae</taxon>
        <taxon>Paeniglutamicibacter</taxon>
    </lineage>
</organism>